<dbReference type="AlphaFoldDB" id="A0A0W8EKP3"/>
<dbReference type="InterPro" id="IPR011044">
    <property type="entry name" value="Quino_amine_DH_bsu"/>
</dbReference>
<dbReference type="PANTHER" id="PTHR42754">
    <property type="entry name" value="ENDOGLUCANASE"/>
    <property type="match status" value="1"/>
</dbReference>
<dbReference type="Gene3D" id="2.80.10.50">
    <property type="match status" value="1"/>
</dbReference>
<accession>A0A0W8EKP3</accession>
<dbReference type="EMBL" id="LNQE01001753">
    <property type="protein sequence ID" value="KUG09241.1"/>
    <property type="molecule type" value="Genomic_DNA"/>
</dbReference>
<evidence type="ECO:0008006" key="2">
    <source>
        <dbReference type="Google" id="ProtNLM"/>
    </source>
</evidence>
<dbReference type="PROSITE" id="PS51257">
    <property type="entry name" value="PROKAR_LIPOPROTEIN"/>
    <property type="match status" value="1"/>
</dbReference>
<evidence type="ECO:0000313" key="1">
    <source>
        <dbReference type="EMBL" id="KUG09241.1"/>
    </source>
</evidence>
<name>A0A0W8EKP3_9ZZZZ</name>
<dbReference type="SUPFAM" id="SSF50969">
    <property type="entry name" value="YVTN repeat-like/Quinoprotein amine dehydrogenase"/>
    <property type="match status" value="1"/>
</dbReference>
<dbReference type="PANTHER" id="PTHR42754:SF1">
    <property type="entry name" value="LIPOPROTEIN"/>
    <property type="match status" value="1"/>
</dbReference>
<reference evidence="1" key="1">
    <citation type="journal article" date="2015" name="Proc. Natl. Acad. Sci. U.S.A.">
        <title>Networks of energetic and metabolic interactions define dynamics in microbial communities.</title>
        <authorList>
            <person name="Embree M."/>
            <person name="Liu J.K."/>
            <person name="Al-Bassam M.M."/>
            <person name="Zengler K."/>
        </authorList>
    </citation>
    <scope>NUCLEOTIDE SEQUENCE</scope>
</reference>
<organism evidence="1">
    <name type="scientific">hydrocarbon metagenome</name>
    <dbReference type="NCBI Taxonomy" id="938273"/>
    <lineage>
        <taxon>unclassified sequences</taxon>
        <taxon>metagenomes</taxon>
        <taxon>ecological metagenomes</taxon>
    </lineage>
</organism>
<gene>
    <name evidence="1" type="ORF">ASZ90_016638</name>
</gene>
<comment type="caution">
    <text evidence="1">The sequence shown here is derived from an EMBL/GenBank/DDBJ whole genome shotgun (WGS) entry which is preliminary data.</text>
</comment>
<protein>
    <recommendedName>
        <fullName evidence="2">Cell surface protein</fullName>
    </recommendedName>
</protein>
<sequence>MQKISRSGAMVLSLVCIGCILTAGCDYVPNRDIVVVRLHPDGTTAWTTSIDTGYDDAARDFVEDPDGGFVIAGVSTSQRMGEPRARLVRLSPGGAIAWDRMIPGAYGEPAAVIAVPGGGYAAVSFDGELWRIDPDGDILWRTSTGLSGVRTLAGTADGGFVVAGEREDRIPFGSIPVYHENGTISYRDPEPGEPAKTPGCSETAVPIGPDRTVMVTQCTVPFELVRQGAVVKLDADDGISWTRSYGAEGLESAWSVVEAPDGGGYLVAGYGRLPDRTASASSMILVRTGPDGAVERTTVLDTVEYYGVPRLRSDPAGFDMLSINTTIRDGSIINTPIDVRLDIQGALVETRLIDTGVIITWTEDGGYFSAGFPLAGVHSASVYGKAGSSRLHAVKLGPGGKQEWDRGIPGVQVNHVHRVIQTADGGYAILAIRENY</sequence>
<proteinExistence type="predicted"/>